<accession>A0A2X2JX25</accession>
<dbReference type="EC" id="2.3.1.-" evidence="3"/>
<dbReference type="RefSeq" id="WP_112375815.1">
    <property type="nucleotide sequence ID" value="NZ_CP069793.1"/>
</dbReference>
<dbReference type="Proteomes" id="UP000251241">
    <property type="component" value="Unassembled WGS sequence"/>
</dbReference>
<keyword evidence="2 3" id="KW-0012">Acyltransferase</keyword>
<dbReference type="GeneID" id="97179321"/>
<dbReference type="CDD" id="cd04301">
    <property type="entry name" value="NAT_SF"/>
    <property type="match status" value="1"/>
</dbReference>
<name>A0A2X2JX25_SPHMU</name>
<dbReference type="PROSITE" id="PS51186">
    <property type="entry name" value="GNAT"/>
    <property type="match status" value="1"/>
</dbReference>
<dbReference type="AlphaFoldDB" id="A0A2X2JX25"/>
<dbReference type="Gene3D" id="3.40.630.30">
    <property type="match status" value="1"/>
</dbReference>
<dbReference type="InterPro" id="IPR000182">
    <property type="entry name" value="GNAT_dom"/>
</dbReference>
<keyword evidence="1 3" id="KW-0808">Transferase</keyword>
<evidence type="ECO:0000313" key="3">
    <source>
        <dbReference type="EMBL" id="SPZ92305.1"/>
    </source>
</evidence>
<dbReference type="SUPFAM" id="SSF55729">
    <property type="entry name" value="Acyl-CoA N-acyltransferases (Nat)"/>
    <property type="match status" value="1"/>
</dbReference>
<organism evidence="3 4">
    <name type="scientific">Sphingobacterium multivorum</name>
    <dbReference type="NCBI Taxonomy" id="28454"/>
    <lineage>
        <taxon>Bacteria</taxon>
        <taxon>Pseudomonadati</taxon>
        <taxon>Bacteroidota</taxon>
        <taxon>Sphingobacteriia</taxon>
        <taxon>Sphingobacteriales</taxon>
        <taxon>Sphingobacteriaceae</taxon>
        <taxon>Sphingobacterium</taxon>
    </lineage>
</organism>
<evidence type="ECO:0000256" key="1">
    <source>
        <dbReference type="ARBA" id="ARBA00022679"/>
    </source>
</evidence>
<dbReference type="GO" id="GO:0016747">
    <property type="term" value="F:acyltransferase activity, transferring groups other than amino-acyl groups"/>
    <property type="evidence" value="ECO:0007669"/>
    <property type="project" value="InterPro"/>
</dbReference>
<dbReference type="PANTHER" id="PTHR43800:SF1">
    <property type="entry name" value="PEPTIDYL-LYSINE N-ACETYLTRANSFERASE YJAB"/>
    <property type="match status" value="1"/>
</dbReference>
<evidence type="ECO:0000256" key="2">
    <source>
        <dbReference type="ARBA" id="ARBA00023315"/>
    </source>
</evidence>
<gene>
    <name evidence="3" type="primary">yjaB</name>
    <name evidence="3" type="ORF">NCTC11343_04358</name>
</gene>
<dbReference type="PANTHER" id="PTHR43800">
    <property type="entry name" value="PEPTIDYL-LYSINE N-ACETYLTRANSFERASE YJAB"/>
    <property type="match status" value="1"/>
</dbReference>
<reference evidence="3 4" key="1">
    <citation type="submission" date="2018-06" db="EMBL/GenBank/DDBJ databases">
        <authorList>
            <consortium name="Pathogen Informatics"/>
            <person name="Doyle S."/>
        </authorList>
    </citation>
    <scope>NUCLEOTIDE SEQUENCE [LARGE SCALE GENOMIC DNA]</scope>
    <source>
        <strain evidence="3 4">NCTC11343</strain>
    </source>
</reference>
<evidence type="ECO:0000313" key="4">
    <source>
        <dbReference type="Proteomes" id="UP000251241"/>
    </source>
</evidence>
<dbReference type="Pfam" id="PF13673">
    <property type="entry name" value="Acetyltransf_10"/>
    <property type="match status" value="1"/>
</dbReference>
<sequence length="150" mass="17064">MEIRAASETDYAAILHIWENSVRATHDFLKEEDLQLYKRLIQTEYLPQLKVYVIDDNGQPTAFFAVSDDNLEMLFVDSAYRGKGVGTVALQHVLDKLQVYKVDVNEQNQQAVDFYLKKGYQLIGRSPVDGMGKSYPILHLHNESAINGSK</sequence>
<dbReference type="InterPro" id="IPR016181">
    <property type="entry name" value="Acyl_CoA_acyltransferase"/>
</dbReference>
<protein>
    <submittedName>
        <fullName evidence="3">Uncharacterized N-acetyltransferase YjaB</fullName>
        <ecNumber evidence="3">2.3.1.-</ecNumber>
    </submittedName>
</protein>
<proteinExistence type="predicted"/>
<dbReference type="EMBL" id="UAUU01000011">
    <property type="protein sequence ID" value="SPZ92305.1"/>
    <property type="molecule type" value="Genomic_DNA"/>
</dbReference>